<dbReference type="OrthoDB" id="18878at2"/>
<dbReference type="GO" id="GO:0003724">
    <property type="term" value="F:RNA helicase activity"/>
    <property type="evidence" value="ECO:0007669"/>
    <property type="project" value="UniProtKB-EC"/>
</dbReference>
<dbReference type="InterPro" id="IPR014001">
    <property type="entry name" value="Helicase_ATP-bd"/>
</dbReference>
<evidence type="ECO:0000313" key="6">
    <source>
        <dbReference type="EMBL" id="STO97880.1"/>
    </source>
</evidence>
<feature type="domain" description="Helicase C-terminal" evidence="5">
    <location>
        <begin position="793"/>
        <end position="978"/>
    </location>
</feature>
<evidence type="ECO:0000259" key="5">
    <source>
        <dbReference type="PROSITE" id="PS51194"/>
    </source>
</evidence>
<dbReference type="SMART" id="SM00487">
    <property type="entry name" value="DEXDc"/>
    <property type="match status" value="1"/>
</dbReference>
<gene>
    <name evidence="6" type="primary">dbpA</name>
    <name evidence="6" type="ORF">NCTC12410_01721</name>
</gene>
<dbReference type="InterPro" id="IPR025202">
    <property type="entry name" value="PLD-like_dom"/>
</dbReference>
<evidence type="ECO:0000313" key="7">
    <source>
        <dbReference type="Proteomes" id="UP000254841"/>
    </source>
</evidence>
<dbReference type="InterPro" id="IPR027417">
    <property type="entry name" value="P-loop_NTPase"/>
</dbReference>
<feature type="coiled-coil region" evidence="2">
    <location>
        <begin position="509"/>
        <end position="536"/>
    </location>
</feature>
<dbReference type="EC" id="3.6.4.13" evidence="6"/>
<dbReference type="PANTHER" id="PTHR45766:SF6">
    <property type="entry name" value="SWI_SNF-RELATED MATRIX-ASSOCIATED ACTIN-DEPENDENT REGULATOR OF CHROMATIN SUBFAMILY A-LIKE PROTEIN 1"/>
    <property type="match status" value="1"/>
</dbReference>
<dbReference type="PROSITE" id="PS51192">
    <property type="entry name" value="HELICASE_ATP_BIND_1"/>
    <property type="match status" value="1"/>
</dbReference>
<dbReference type="CDD" id="cd18793">
    <property type="entry name" value="SF2_C_SNF"/>
    <property type="match status" value="1"/>
</dbReference>
<dbReference type="PROSITE" id="PS51194">
    <property type="entry name" value="HELICASE_CTER"/>
    <property type="match status" value="1"/>
</dbReference>
<dbReference type="RefSeq" id="WP_115012083.1">
    <property type="nucleotide sequence ID" value="NZ_UGHV01000001.1"/>
</dbReference>
<dbReference type="Proteomes" id="UP000254841">
    <property type="component" value="Unassembled WGS sequence"/>
</dbReference>
<dbReference type="InterPro" id="IPR049730">
    <property type="entry name" value="SNF2/RAD54-like_C"/>
</dbReference>
<dbReference type="EMBL" id="UGHV01000001">
    <property type="protein sequence ID" value="STO97880.1"/>
    <property type="molecule type" value="Genomic_DNA"/>
</dbReference>
<protein>
    <submittedName>
        <fullName evidence="6">DEAD/DEAH box helicase</fullName>
        <ecNumber evidence="6">3.6.4.13</ecNumber>
    </submittedName>
</protein>
<dbReference type="InterPro" id="IPR038718">
    <property type="entry name" value="SNF2-like_sf"/>
</dbReference>
<name>A0A377J5Z8_9HELI</name>
<dbReference type="PANTHER" id="PTHR45766">
    <property type="entry name" value="DNA ANNEALING HELICASE AND ENDONUCLEASE ZRANB3 FAMILY MEMBER"/>
    <property type="match status" value="1"/>
</dbReference>
<evidence type="ECO:0000259" key="4">
    <source>
        <dbReference type="PROSITE" id="PS51192"/>
    </source>
</evidence>
<proteinExistence type="predicted"/>
<dbReference type="GO" id="GO:0016787">
    <property type="term" value="F:hydrolase activity"/>
    <property type="evidence" value="ECO:0007669"/>
    <property type="project" value="UniProtKB-KW"/>
</dbReference>
<evidence type="ECO:0000256" key="1">
    <source>
        <dbReference type="ARBA" id="ARBA00022801"/>
    </source>
</evidence>
<feature type="region of interest" description="Disordered" evidence="3">
    <location>
        <begin position="1093"/>
        <end position="1117"/>
    </location>
</feature>
<dbReference type="SUPFAM" id="SSF52540">
    <property type="entry name" value="P-loop containing nucleoside triphosphate hydrolases"/>
    <property type="match status" value="2"/>
</dbReference>
<dbReference type="Gene3D" id="3.30.870.10">
    <property type="entry name" value="Endonuclease Chain A"/>
    <property type="match status" value="1"/>
</dbReference>
<keyword evidence="6" id="KW-0347">Helicase</keyword>
<feature type="compositionally biased region" description="Low complexity" evidence="3">
    <location>
        <begin position="19"/>
        <end position="36"/>
    </location>
</feature>
<keyword evidence="1 6" id="KW-0378">Hydrolase</keyword>
<feature type="compositionally biased region" description="Low complexity" evidence="3">
    <location>
        <begin position="1102"/>
        <end position="1117"/>
    </location>
</feature>
<dbReference type="Gene3D" id="3.40.50.10810">
    <property type="entry name" value="Tandem AAA-ATPase domain"/>
    <property type="match status" value="2"/>
</dbReference>
<dbReference type="Pfam" id="PF00271">
    <property type="entry name" value="Helicase_C"/>
    <property type="match status" value="1"/>
</dbReference>
<dbReference type="Pfam" id="PF13091">
    <property type="entry name" value="PLDc_2"/>
    <property type="match status" value="1"/>
</dbReference>
<keyword evidence="2" id="KW-0175">Coiled coil</keyword>
<keyword evidence="6" id="KW-0547">Nucleotide-binding</keyword>
<feature type="region of interest" description="Disordered" evidence="3">
    <location>
        <begin position="1"/>
        <end position="77"/>
    </location>
</feature>
<feature type="domain" description="Helicase ATP-binding" evidence="4">
    <location>
        <begin position="343"/>
        <end position="494"/>
    </location>
</feature>
<accession>A0A377J5Z8</accession>
<dbReference type="AlphaFoldDB" id="A0A377J5Z8"/>
<keyword evidence="6" id="KW-0067">ATP-binding</keyword>
<dbReference type="SMART" id="SM00490">
    <property type="entry name" value="HELICc"/>
    <property type="match status" value="1"/>
</dbReference>
<sequence length="1210" mass="138113">MQDYAKLTTNKNQLGGGQQQSSSPKLESSLESSLESTFDSALDPLSPPTKLADQAALSPKKQNPYANSTCTTNTPPNTLKNQFKNALEDKNISNLAFLMGYFRASGFIHLHNLIMDSGGYGRFSSIRLLVGLNVDALVFELEQTNADITRLNNANKAKFTQAFIKAQQKSIQKESYDKQVQDSIQALQHALESKQLEIRIVREKNAHAKFYLFYSQAQSHTDSSKPHFQGSLIVGSSNLSHNGLENNYEFNILSKNSDNLAFSHFEFESLWGSAIPLDSSDIERAKRGTYLEKILSPKEMYHKLLLCHFGEVFLHTDSSIQALIASANYTPYNYQIHAVQEGIDKLERYNGFFLSDVVGLGKTLIACVIAKKLQLDSKITGKILICAPKAVQKSWKKHKNDFKILAEITTHDSLHKLEDKESFELIIIDESHNFRNQDANRYKELQNLCQFPYTRTLPSGQTISTRKRVILLSATPQNNSPTDLETQIHLFRNKRDTTIVENQSLERFFKKINDDYATLNAKRKELNRKKNEDLANGLPPSTTAAEIENTKALQKLGDTLREKLLAKIMIRRTRADIQSSYTKDKNKQGLIFPEILSPSDLTYDLDSISHNLATQTLLFLAGELNSIAKQFIGEKNGYTYARYRIYPNLTEQGKQKFRAAYGAKKDDRFYKDQAAQLAIFMQKILFKRFDSSIKAFKDTLKKQIHSYEQMLSQFQTDTIYLPKHNDNRERLYRLLDEDNDQALEELLEQGKLLALHPSDFQKDYEEKLTTDEKNLKTLLKKWEQITQDPKLDTLKDFLYSKEPDQKIVIFTEAKSSSEYLYSQLESLPHLQGKLLHIHSDNRDELESSIRANFDANYPKDKQQNDKRVIITTDVLAEGVNLHRANIIINYDTPYNSTRLMQRIGRINRIGTPHKQIHIYNFKPTHFNDLIININAIASQKIQSFHYTLGEDSAIYDESEEFDSKKLFKIVRAKEEKPSKDIEYQNDLRDLYYNNKAEFARIKALPSKSRCFIQLDSSSTSAQSYAYLKKAVKNFAPYHIQKSQDLLEEAAPKPCLFYELADFLKAHIEHKPYKPSDDELALHHAHTQAALDHYTKPSSPTLPFASSPISPSSPNLSPQEQKALFKLRHINELDSTLKANLITAVQKGSHHSLAKDINNAKSLEDIKALAHNYGLTIQAQNDEPKDEPLESTELAKPDIELSISAFTKAKQ</sequence>
<dbReference type="InterPro" id="IPR001650">
    <property type="entry name" value="Helicase_C-like"/>
</dbReference>
<evidence type="ECO:0000256" key="2">
    <source>
        <dbReference type="SAM" id="Coils"/>
    </source>
</evidence>
<evidence type="ECO:0000256" key="3">
    <source>
        <dbReference type="SAM" id="MobiDB-lite"/>
    </source>
</evidence>
<organism evidence="6 7">
    <name type="scientific">Helicobacter canis</name>
    <dbReference type="NCBI Taxonomy" id="29419"/>
    <lineage>
        <taxon>Bacteria</taxon>
        <taxon>Pseudomonadati</taxon>
        <taxon>Campylobacterota</taxon>
        <taxon>Epsilonproteobacteria</taxon>
        <taxon>Campylobacterales</taxon>
        <taxon>Helicobacteraceae</taxon>
        <taxon>Helicobacter</taxon>
    </lineage>
</organism>
<reference evidence="6 7" key="1">
    <citation type="submission" date="2018-06" db="EMBL/GenBank/DDBJ databases">
        <authorList>
            <consortium name="Pathogen Informatics"/>
            <person name="Doyle S."/>
        </authorList>
    </citation>
    <scope>NUCLEOTIDE SEQUENCE [LARGE SCALE GENOMIC DNA]</scope>
    <source>
        <strain evidence="6 7">NCTC12410</strain>
    </source>
</reference>
<dbReference type="Gene3D" id="3.40.50.300">
    <property type="entry name" value="P-loop containing nucleotide triphosphate hydrolases"/>
    <property type="match status" value="1"/>
</dbReference>